<dbReference type="Proteomes" id="UP000823775">
    <property type="component" value="Unassembled WGS sequence"/>
</dbReference>
<keyword evidence="3" id="KW-1185">Reference proteome</keyword>
<evidence type="ECO:0000256" key="1">
    <source>
        <dbReference type="SAM" id="MobiDB-lite"/>
    </source>
</evidence>
<feature type="compositionally biased region" description="Basic and acidic residues" evidence="1">
    <location>
        <begin position="66"/>
        <end position="77"/>
    </location>
</feature>
<feature type="non-terminal residue" evidence="2">
    <location>
        <position position="1"/>
    </location>
</feature>
<feature type="non-terminal residue" evidence="2">
    <location>
        <position position="77"/>
    </location>
</feature>
<dbReference type="EMBL" id="JACEIK010001301">
    <property type="protein sequence ID" value="MCD7468144.1"/>
    <property type="molecule type" value="Genomic_DNA"/>
</dbReference>
<gene>
    <name evidence="2" type="ORF">HAX54_006083</name>
</gene>
<name>A0ABS8TC28_DATST</name>
<evidence type="ECO:0000313" key="2">
    <source>
        <dbReference type="EMBL" id="MCD7468144.1"/>
    </source>
</evidence>
<feature type="region of interest" description="Disordered" evidence="1">
    <location>
        <begin position="56"/>
        <end position="77"/>
    </location>
</feature>
<organism evidence="2 3">
    <name type="scientific">Datura stramonium</name>
    <name type="common">Jimsonweed</name>
    <name type="synonym">Common thornapple</name>
    <dbReference type="NCBI Taxonomy" id="4076"/>
    <lineage>
        <taxon>Eukaryota</taxon>
        <taxon>Viridiplantae</taxon>
        <taxon>Streptophyta</taxon>
        <taxon>Embryophyta</taxon>
        <taxon>Tracheophyta</taxon>
        <taxon>Spermatophyta</taxon>
        <taxon>Magnoliopsida</taxon>
        <taxon>eudicotyledons</taxon>
        <taxon>Gunneridae</taxon>
        <taxon>Pentapetalae</taxon>
        <taxon>asterids</taxon>
        <taxon>lamiids</taxon>
        <taxon>Solanales</taxon>
        <taxon>Solanaceae</taxon>
        <taxon>Solanoideae</taxon>
        <taxon>Datureae</taxon>
        <taxon>Datura</taxon>
    </lineage>
</organism>
<reference evidence="2 3" key="1">
    <citation type="journal article" date="2021" name="BMC Genomics">
        <title>Datura genome reveals duplications of psychoactive alkaloid biosynthetic genes and high mutation rate following tissue culture.</title>
        <authorList>
            <person name="Rajewski A."/>
            <person name="Carter-House D."/>
            <person name="Stajich J."/>
            <person name="Litt A."/>
        </authorList>
    </citation>
    <scope>NUCLEOTIDE SEQUENCE [LARGE SCALE GENOMIC DNA]</scope>
    <source>
        <strain evidence="2">AR-01</strain>
    </source>
</reference>
<comment type="caution">
    <text evidence="2">The sequence shown here is derived from an EMBL/GenBank/DDBJ whole genome shotgun (WGS) entry which is preliminary data.</text>
</comment>
<evidence type="ECO:0000313" key="3">
    <source>
        <dbReference type="Proteomes" id="UP000823775"/>
    </source>
</evidence>
<protein>
    <submittedName>
        <fullName evidence="2">Uncharacterized protein</fullName>
    </submittedName>
</protein>
<proteinExistence type="predicted"/>
<sequence length="77" mass="8883">NVDSEPRPDNDPKSGSRSNLRLRLGSGLWCQELRIWSQARRQKSNFRLGDRELGQGWGRESISSQDRGRELISSQDR</sequence>
<accession>A0ABS8TC28</accession>